<sequence length="83" mass="8985">MDVGTGAMDAGAEMCREVAVLAGGPADGLRMYVKGRPSVVQVTYSCAWESPVPGVRAEAVYVYRRNHRIHEEPLRYGFDGASP</sequence>
<protein>
    <submittedName>
        <fullName evidence="1">Uncharacterized protein</fullName>
    </submittedName>
</protein>
<evidence type="ECO:0000313" key="1">
    <source>
        <dbReference type="EMBL" id="GHI36293.1"/>
    </source>
</evidence>
<reference evidence="1" key="1">
    <citation type="submission" date="2024-05" db="EMBL/GenBank/DDBJ databases">
        <title>Whole genome shotgun sequence of Streptomyces violascens NBRC 12920.</title>
        <authorList>
            <person name="Komaki H."/>
            <person name="Tamura T."/>
        </authorList>
    </citation>
    <scope>NUCLEOTIDE SEQUENCE</scope>
    <source>
        <strain evidence="1">NBRC 12920</strain>
    </source>
</reference>
<name>A0ABQ3QG91_9ACTN</name>
<proteinExistence type="predicted"/>
<evidence type="ECO:0000313" key="2">
    <source>
        <dbReference type="Proteomes" id="UP001050808"/>
    </source>
</evidence>
<dbReference type="Proteomes" id="UP001050808">
    <property type="component" value="Unassembled WGS sequence"/>
</dbReference>
<accession>A0ABQ3QG91</accession>
<dbReference type="EMBL" id="BNDY01000002">
    <property type="protein sequence ID" value="GHI36293.1"/>
    <property type="molecule type" value="Genomic_DNA"/>
</dbReference>
<dbReference type="RefSeq" id="WP_226598676.1">
    <property type="nucleotide sequence ID" value="NZ_BMUA01000001.1"/>
</dbReference>
<comment type="caution">
    <text evidence="1">The sequence shown here is derived from an EMBL/GenBank/DDBJ whole genome shotgun (WGS) entry which is preliminary data.</text>
</comment>
<keyword evidence="2" id="KW-1185">Reference proteome</keyword>
<gene>
    <name evidence="1" type="ORF">Sviol_07010</name>
</gene>
<organism evidence="1 2">
    <name type="scientific">Streptomyces violascens</name>
    <dbReference type="NCBI Taxonomy" id="67381"/>
    <lineage>
        <taxon>Bacteria</taxon>
        <taxon>Bacillati</taxon>
        <taxon>Actinomycetota</taxon>
        <taxon>Actinomycetes</taxon>
        <taxon>Kitasatosporales</taxon>
        <taxon>Streptomycetaceae</taxon>
        <taxon>Streptomyces</taxon>
    </lineage>
</organism>